<dbReference type="EMBL" id="RBXR01000001">
    <property type="protein sequence ID" value="RKT68825.1"/>
    <property type="molecule type" value="Genomic_DNA"/>
</dbReference>
<dbReference type="InterPro" id="IPR015422">
    <property type="entry name" value="PyrdxlP-dep_Trfase_small"/>
</dbReference>
<protein>
    <submittedName>
        <fullName evidence="5">Selenocysteine lyase/cysteine desulfurase</fullName>
    </submittedName>
</protein>
<dbReference type="Proteomes" id="UP000272729">
    <property type="component" value="Unassembled WGS sequence"/>
</dbReference>
<dbReference type="InterPro" id="IPR000192">
    <property type="entry name" value="Aminotrans_V_dom"/>
</dbReference>
<dbReference type="Gene3D" id="3.90.1150.10">
    <property type="entry name" value="Aspartate Aminotransferase, domain 1"/>
    <property type="match status" value="1"/>
</dbReference>
<dbReference type="InterPro" id="IPR015424">
    <property type="entry name" value="PyrdxlP-dep_Trfase"/>
</dbReference>
<comment type="caution">
    <text evidence="5">The sequence shown here is derived from an EMBL/GenBank/DDBJ whole genome shotgun (WGS) entry which is preliminary data.</text>
</comment>
<evidence type="ECO:0000259" key="2">
    <source>
        <dbReference type="Pfam" id="PF00266"/>
    </source>
</evidence>
<dbReference type="Pfam" id="PF00266">
    <property type="entry name" value="Aminotran_5"/>
    <property type="match status" value="1"/>
</dbReference>
<gene>
    <name evidence="5" type="ORF">DFJ66_2018</name>
</gene>
<dbReference type="Pfam" id="PF13309">
    <property type="entry name" value="HTH_22"/>
    <property type="match status" value="1"/>
</dbReference>
<keyword evidence="6" id="KW-1185">Reference proteome</keyword>
<proteinExistence type="predicted"/>
<reference evidence="5 6" key="1">
    <citation type="submission" date="2018-10" db="EMBL/GenBank/DDBJ databases">
        <title>Sequencing the genomes of 1000 actinobacteria strains.</title>
        <authorList>
            <person name="Klenk H.-P."/>
        </authorList>
    </citation>
    <scope>NUCLEOTIDE SEQUENCE [LARGE SCALE GENOMIC DNA]</scope>
    <source>
        <strain evidence="5 6">DSM 43911</strain>
    </source>
</reference>
<evidence type="ECO:0000259" key="4">
    <source>
        <dbReference type="Pfam" id="PF13309"/>
    </source>
</evidence>
<sequence>MRIPSSYLIQFAEPEGYLDFARFGPPAHAVVEESTRLLERSAAAGPSTVDELMREEVRAKAAVARLCGVDTEHVVLLPNTSTGLFQVALGLSGEVLVSPAEFPANTYPWTRSGRASVRPLPPAPVTPQAVRDGLTARTTALSVSAVDFRTGYRADLAALRDVLGDRLLVVDGIQGFGVVDEPWSVADVLVVGGQKWLRAGWSTGFMVLSDRALERLEPVVSGWTGAEDAGLFDGAVHPVAEGAAGWSITNLSPVAAGALATALELVELAGVPALEARIAEHVDTLADVVREAGGTVVSAQDRRAGILAFTVGDLPSTLVGETLTRSGITATIRPEHIRVSPHVSTKPESIARFTEALTTLTSSGTATRTTVVPGWENGDGGRRPHQAPTADVFAALIPTVHSLADALGPGTEVVLHDLSALPNSIVAIAGDLTGRKVGGPMTDLLLGLVRRGTTQDLSGYETYAPDGRPIRSSTVFLRDARGVAIGCLCVNSDPGRPATEPIEPVETFPGDVDTLQRVLVDRAVRSVGVPVELMKKSHKSQVVKILDDAGLFLIRDSVDHLAGVLGVTRYTIYNYLNEHRKPE</sequence>
<dbReference type="InterPro" id="IPR013559">
    <property type="entry name" value="YheO"/>
</dbReference>
<keyword evidence="5" id="KW-0456">Lyase</keyword>
<feature type="domain" description="Aminotransferase class V" evidence="2">
    <location>
        <begin position="28"/>
        <end position="329"/>
    </location>
</feature>
<evidence type="ECO:0000259" key="3">
    <source>
        <dbReference type="Pfam" id="PF08348"/>
    </source>
</evidence>
<dbReference type="InterPro" id="IPR039446">
    <property type="entry name" value="DauR-like"/>
</dbReference>
<name>A0A495X6R5_9PSEU</name>
<evidence type="ECO:0000313" key="5">
    <source>
        <dbReference type="EMBL" id="RKT68825.1"/>
    </source>
</evidence>
<feature type="domain" description="Transcriptional regulator DauR-like HTH" evidence="4">
    <location>
        <begin position="519"/>
        <end position="577"/>
    </location>
</feature>
<evidence type="ECO:0000256" key="1">
    <source>
        <dbReference type="SAM" id="MobiDB-lite"/>
    </source>
</evidence>
<dbReference type="SUPFAM" id="SSF53383">
    <property type="entry name" value="PLP-dependent transferases"/>
    <property type="match status" value="1"/>
</dbReference>
<accession>A0A495X6R5</accession>
<dbReference type="Gene3D" id="3.40.640.10">
    <property type="entry name" value="Type I PLP-dependent aspartate aminotransferase-like (Major domain)"/>
    <property type="match status" value="1"/>
</dbReference>
<dbReference type="GO" id="GO:0016829">
    <property type="term" value="F:lyase activity"/>
    <property type="evidence" value="ECO:0007669"/>
    <property type="project" value="UniProtKB-KW"/>
</dbReference>
<dbReference type="InterPro" id="IPR039445">
    <property type="entry name" value="DauR-like_HTH"/>
</dbReference>
<feature type="region of interest" description="Disordered" evidence="1">
    <location>
        <begin position="364"/>
        <end position="385"/>
    </location>
</feature>
<dbReference type="PANTHER" id="PTHR35568">
    <property type="entry name" value="TRANSCRIPTIONAL REGULATOR DAUR"/>
    <property type="match status" value="1"/>
</dbReference>
<dbReference type="PANTHER" id="PTHR35568:SF1">
    <property type="entry name" value="TRANSCRIPTIONAL REGULATOR DAUR"/>
    <property type="match status" value="1"/>
</dbReference>
<organism evidence="5 6">
    <name type="scientific">Saccharothrix variisporea</name>
    <dbReference type="NCBI Taxonomy" id="543527"/>
    <lineage>
        <taxon>Bacteria</taxon>
        <taxon>Bacillati</taxon>
        <taxon>Actinomycetota</taxon>
        <taxon>Actinomycetes</taxon>
        <taxon>Pseudonocardiales</taxon>
        <taxon>Pseudonocardiaceae</taxon>
        <taxon>Saccharothrix</taxon>
    </lineage>
</organism>
<dbReference type="AlphaFoldDB" id="A0A495X6R5"/>
<dbReference type="OrthoDB" id="4743071at2"/>
<dbReference type="Pfam" id="PF08348">
    <property type="entry name" value="PAS_6"/>
    <property type="match status" value="1"/>
</dbReference>
<feature type="domain" description="YheO-like" evidence="3">
    <location>
        <begin position="395"/>
        <end position="493"/>
    </location>
</feature>
<evidence type="ECO:0000313" key="6">
    <source>
        <dbReference type="Proteomes" id="UP000272729"/>
    </source>
</evidence>
<dbReference type="InterPro" id="IPR015421">
    <property type="entry name" value="PyrdxlP-dep_Trfase_major"/>
</dbReference>